<dbReference type="EMBL" id="JBHSLW010000001">
    <property type="protein sequence ID" value="MFC5417956.1"/>
    <property type="molecule type" value="Genomic_DNA"/>
</dbReference>
<sequence length="658" mass="72213">MAACWFDFTLVISASVSGIVRYPGCTRDKCRVRYVVALMQVKATTVARKHAFGSCPDPHGAAMTAATSQRSAHACATPIAVTANRETPAAAPAGGEPRVDRLLHAAIGRSFAGFSPMGLAEAWFDWSLHLAASPGRLAELARQGLAETMRLIELASSANTSNVCTPCERSLPHDKRFRHPSWQRWPYALYAEGLLAGERLWDLATRDVHGATPHHLAQLNFVGRQTLDLLAPSNWPWSNPEVVDTTVRERGSNLLRGTLFALEDVARLARREGPREALQFQPGRDLALTEGKVVHRTPLAEIIQYAPSTGEVRVEPIVIVPAWIMKYYILDLRPENSLIRHLDEQGFTVFVISWKNPELSDRDLGLDDYRVSGVQPAFAAALAATGASRLHAVGYCIGGTLLALTAAAMARDLDHRLATLTLLAAQVDFREAGELSLFVDESQLAILDDVMAEDGVLEAARMAGTFHLLRSNDLIWSRIVRTYLLGQREAATDIATWSTDATRMPARMHSEYLRAFYLNNDLAEGRFQVEGQAVSLRDIHSPIFAVGTEHDHVAPWRSVYKIHRLADADVTFVLADAGHNRGIVAPPSQTGRRFRIGSALAHDHHATPEQWLAGASLRQGSWWPAWVNWLSEHSSGLVPARTIDDHGLGSAPGSYVHG</sequence>
<dbReference type="Gene3D" id="3.40.50.1820">
    <property type="entry name" value="alpha/beta hydrolase"/>
    <property type="match status" value="1"/>
</dbReference>
<dbReference type="InterPro" id="IPR051321">
    <property type="entry name" value="PHA/PHB_synthase"/>
</dbReference>
<dbReference type="InterPro" id="IPR029058">
    <property type="entry name" value="AB_hydrolase_fold"/>
</dbReference>
<comment type="caution">
    <text evidence="5">The sequence shown here is derived from an EMBL/GenBank/DDBJ whole genome shotgun (WGS) entry which is preliminary data.</text>
</comment>
<dbReference type="InterPro" id="IPR010941">
    <property type="entry name" value="PhaC_N"/>
</dbReference>
<evidence type="ECO:0000256" key="1">
    <source>
        <dbReference type="ARBA" id="ARBA00022679"/>
    </source>
</evidence>
<keyword evidence="6" id="KW-1185">Reference proteome</keyword>
<evidence type="ECO:0000259" key="3">
    <source>
        <dbReference type="Pfam" id="PF07167"/>
    </source>
</evidence>
<name>A0ABW0IK48_9HYPH</name>
<dbReference type="RefSeq" id="WP_377794901.1">
    <property type="nucleotide sequence ID" value="NZ_JBHSLW010000001.1"/>
</dbReference>
<reference evidence="6" key="1">
    <citation type="journal article" date="2019" name="Int. J. Syst. Evol. Microbiol.">
        <title>The Global Catalogue of Microorganisms (GCM) 10K type strain sequencing project: providing services to taxonomists for standard genome sequencing and annotation.</title>
        <authorList>
            <consortium name="The Broad Institute Genomics Platform"/>
            <consortium name="The Broad Institute Genome Sequencing Center for Infectious Disease"/>
            <person name="Wu L."/>
            <person name="Ma J."/>
        </authorList>
    </citation>
    <scope>NUCLEOTIDE SEQUENCE [LARGE SCALE GENOMIC DNA]</scope>
    <source>
        <strain evidence="6">NCAIM B.01391</strain>
    </source>
</reference>
<feature type="domain" description="Poly-beta-hydroxybutyrate polymerase N-terminal" evidence="4">
    <location>
        <begin position="98"/>
        <end position="136"/>
    </location>
</feature>
<proteinExistence type="predicted"/>
<dbReference type="Pfam" id="PF07167">
    <property type="entry name" value="PhaC_N"/>
    <property type="match status" value="1"/>
</dbReference>
<keyword evidence="1" id="KW-0808">Transferase</keyword>
<dbReference type="InterPro" id="IPR022211">
    <property type="entry name" value="PHBC_N"/>
</dbReference>
<dbReference type="PANTHER" id="PTHR36837">
    <property type="entry name" value="POLY(3-HYDROXYALKANOATE) POLYMERASE SUBUNIT PHAC"/>
    <property type="match status" value="1"/>
</dbReference>
<accession>A0ABW0IK48</accession>
<evidence type="ECO:0000313" key="6">
    <source>
        <dbReference type="Proteomes" id="UP001596053"/>
    </source>
</evidence>
<organism evidence="5 6">
    <name type="scientific">Bosea eneae</name>
    <dbReference type="NCBI Taxonomy" id="151454"/>
    <lineage>
        <taxon>Bacteria</taxon>
        <taxon>Pseudomonadati</taxon>
        <taxon>Pseudomonadota</taxon>
        <taxon>Alphaproteobacteria</taxon>
        <taxon>Hyphomicrobiales</taxon>
        <taxon>Boseaceae</taxon>
        <taxon>Bosea</taxon>
    </lineage>
</organism>
<keyword evidence="2" id="KW-0012">Acyltransferase</keyword>
<evidence type="ECO:0000259" key="4">
    <source>
        <dbReference type="Pfam" id="PF12551"/>
    </source>
</evidence>
<dbReference type="SUPFAM" id="SSF53474">
    <property type="entry name" value="alpha/beta-Hydrolases"/>
    <property type="match status" value="1"/>
</dbReference>
<protein>
    <submittedName>
        <fullName evidence="5">PHA/PHB synthase family protein</fullName>
    </submittedName>
</protein>
<evidence type="ECO:0000313" key="5">
    <source>
        <dbReference type="EMBL" id="MFC5417956.1"/>
    </source>
</evidence>
<feature type="domain" description="Poly-beta-hydroxybutyrate polymerase N-terminal" evidence="3">
    <location>
        <begin position="174"/>
        <end position="341"/>
    </location>
</feature>
<gene>
    <name evidence="5" type="ORF">ACFPOB_00070</name>
</gene>
<evidence type="ECO:0000256" key="2">
    <source>
        <dbReference type="ARBA" id="ARBA00023315"/>
    </source>
</evidence>
<dbReference type="PANTHER" id="PTHR36837:SF5">
    <property type="entry name" value="POLY-3-HYDROXYBUTYRATE SYNTHASE"/>
    <property type="match status" value="1"/>
</dbReference>
<dbReference type="Proteomes" id="UP001596053">
    <property type="component" value="Unassembled WGS sequence"/>
</dbReference>
<dbReference type="Pfam" id="PF12551">
    <property type="entry name" value="PHBC_N"/>
    <property type="match status" value="1"/>
</dbReference>